<proteinExistence type="predicted"/>
<dbReference type="Proteomes" id="UP000824120">
    <property type="component" value="Chromosome 2"/>
</dbReference>
<accession>A0A9J6AT34</accession>
<evidence type="ECO:0000313" key="1">
    <source>
        <dbReference type="EMBL" id="KAG5627481.1"/>
    </source>
</evidence>
<organism evidence="1 2">
    <name type="scientific">Solanum commersonii</name>
    <name type="common">Commerson's wild potato</name>
    <name type="synonym">Commerson's nightshade</name>
    <dbReference type="NCBI Taxonomy" id="4109"/>
    <lineage>
        <taxon>Eukaryota</taxon>
        <taxon>Viridiplantae</taxon>
        <taxon>Streptophyta</taxon>
        <taxon>Embryophyta</taxon>
        <taxon>Tracheophyta</taxon>
        <taxon>Spermatophyta</taxon>
        <taxon>Magnoliopsida</taxon>
        <taxon>eudicotyledons</taxon>
        <taxon>Gunneridae</taxon>
        <taxon>Pentapetalae</taxon>
        <taxon>asterids</taxon>
        <taxon>lamiids</taxon>
        <taxon>Solanales</taxon>
        <taxon>Solanaceae</taxon>
        <taxon>Solanoideae</taxon>
        <taxon>Solaneae</taxon>
        <taxon>Solanum</taxon>
    </lineage>
</organism>
<keyword evidence="2" id="KW-1185">Reference proteome</keyword>
<name>A0A9J6AT34_SOLCO</name>
<gene>
    <name evidence="1" type="ORF">H5410_012699</name>
</gene>
<dbReference type="EMBL" id="JACXVP010000002">
    <property type="protein sequence ID" value="KAG5627481.1"/>
    <property type="molecule type" value="Genomic_DNA"/>
</dbReference>
<protein>
    <submittedName>
        <fullName evidence="1">Uncharacterized protein</fullName>
    </submittedName>
</protein>
<evidence type="ECO:0000313" key="2">
    <source>
        <dbReference type="Proteomes" id="UP000824120"/>
    </source>
</evidence>
<sequence>MSPSPPFAEALYFSSLPLLPRKGTVPKRLPLRFSCFVVRIQILWWKNRCPSLLVVSVTAPRKGVFGMKENIFLENVFSGKQIDF</sequence>
<comment type="caution">
    <text evidence="1">The sequence shown here is derived from an EMBL/GenBank/DDBJ whole genome shotgun (WGS) entry which is preliminary data.</text>
</comment>
<reference evidence="1 2" key="1">
    <citation type="submission" date="2020-09" db="EMBL/GenBank/DDBJ databases">
        <title>De no assembly of potato wild relative species, Solanum commersonii.</title>
        <authorList>
            <person name="Cho K."/>
        </authorList>
    </citation>
    <scope>NUCLEOTIDE SEQUENCE [LARGE SCALE GENOMIC DNA]</scope>
    <source>
        <strain evidence="1">LZ3.2</strain>
        <tissue evidence="1">Leaf</tissue>
    </source>
</reference>
<dbReference type="AlphaFoldDB" id="A0A9J6AT34"/>